<sequence length="688" mass="77462">MIIIDVGAHDGTKLSVPMAQDRNNLVYAIEPIPELAEKIRSYQLPNINVFCTAMGAYETTSKFHVNRDNQTSSLLRANCQGNWQPYVQNLEEVKSIEVPVTTLESFINKNGIAEIDLLKIDTQGFDFQVLKGAGKCIHSIKRILLEVQTTPLYEGSAGKDEVVDYLTKVGFRLVRSISQTGGLEENLEFVRVNRYPLINNLEYLDVLVPYVGIISTTKNDYVGQLLEQGVFESPELAFLWLYLRPGDTFFDCGSHVGIFSCVAAKKMKNNGRIISFEPNKISYEIYKSNLERLECECFTALNIGLSDKGGTAELLLGKSGNSAFSTFATEAKLHTQIGDGKVVVELSRLDDIIEELNIDKVTLAKLDVEGWEYFVLNGANQAIEAGKLPVWMIEFTEANAIAAGTSTKELRQLIESFGYHLCRFDATNFRLVPESHKLEYLYDNLFAVANIDDVNTRLSSAEPEFLELAKDLVSRWDIAIKARQFDYIEPQVGVCEADRADRLTVINKLSPQLQESEADRAARLTVINQLSQKIEESEADRAARLTVINQLSQKLEESEADRAARLGVINQLSQKLEESEADRAARLTMINQLTQKLDDTEAVYTKYNHQIEKLSNQNHQFLEILQILQSQSVANLQVVERLSEQNQQLLEHLQNKQSANSLVKQSIHRLLVFIKKLLNLTIQETPNS</sequence>
<evidence type="ECO:0000313" key="3">
    <source>
        <dbReference type="EMBL" id="RUT07600.1"/>
    </source>
</evidence>
<dbReference type="InterPro" id="IPR029063">
    <property type="entry name" value="SAM-dependent_MTases_sf"/>
</dbReference>
<feature type="domain" description="Methyltransferase FkbM" evidence="2">
    <location>
        <begin position="5"/>
        <end position="173"/>
    </location>
</feature>
<dbReference type="EMBL" id="RSCL01000004">
    <property type="protein sequence ID" value="RUT07600.1"/>
    <property type="molecule type" value="Genomic_DNA"/>
</dbReference>
<name>A0A433VND2_9CYAN</name>
<dbReference type="Gene3D" id="3.40.50.150">
    <property type="entry name" value="Vaccinia Virus protein VP39"/>
    <property type="match status" value="2"/>
</dbReference>
<reference evidence="3" key="2">
    <citation type="journal article" date="2019" name="Genome Biol. Evol.">
        <title>Day and night: Metabolic profiles and evolutionary relationships of six axenic non-marine cyanobacteria.</title>
        <authorList>
            <person name="Will S.E."/>
            <person name="Henke P."/>
            <person name="Boedeker C."/>
            <person name="Huang S."/>
            <person name="Brinkmann H."/>
            <person name="Rohde M."/>
            <person name="Jarek M."/>
            <person name="Friedl T."/>
            <person name="Seufert S."/>
            <person name="Schumacher M."/>
            <person name="Overmann J."/>
            <person name="Neumann-Schaal M."/>
            <person name="Petersen J."/>
        </authorList>
    </citation>
    <scope>NUCLEOTIDE SEQUENCE [LARGE SCALE GENOMIC DNA]</scope>
    <source>
        <strain evidence="3">PCC 7102</strain>
    </source>
</reference>
<dbReference type="PANTHER" id="PTHR34203:SF15">
    <property type="entry name" value="SLL1173 PROTEIN"/>
    <property type="match status" value="1"/>
</dbReference>
<feature type="coiled-coil region" evidence="1">
    <location>
        <begin position="590"/>
        <end position="659"/>
    </location>
</feature>
<dbReference type="PANTHER" id="PTHR34203">
    <property type="entry name" value="METHYLTRANSFERASE, FKBM FAMILY PROTEIN"/>
    <property type="match status" value="1"/>
</dbReference>
<keyword evidence="1" id="KW-0175">Coiled coil</keyword>
<dbReference type="NCBIfam" id="TIGR01444">
    <property type="entry name" value="fkbM_fam"/>
    <property type="match status" value="2"/>
</dbReference>
<dbReference type="Proteomes" id="UP000271624">
    <property type="component" value="Unassembled WGS sequence"/>
</dbReference>
<keyword evidence="4" id="KW-1185">Reference proteome</keyword>
<comment type="caution">
    <text evidence="3">The sequence shown here is derived from an EMBL/GenBank/DDBJ whole genome shotgun (WGS) entry which is preliminary data.</text>
</comment>
<dbReference type="InterPro" id="IPR052514">
    <property type="entry name" value="SAM-dependent_MTase"/>
</dbReference>
<dbReference type="RefSeq" id="WP_127080489.1">
    <property type="nucleotide sequence ID" value="NZ_RSCL01000004.1"/>
</dbReference>
<proteinExistence type="predicted"/>
<dbReference type="AlphaFoldDB" id="A0A433VND2"/>
<evidence type="ECO:0000259" key="2">
    <source>
        <dbReference type="Pfam" id="PF05050"/>
    </source>
</evidence>
<organism evidence="3 4">
    <name type="scientific">Dulcicalothrix desertica PCC 7102</name>
    <dbReference type="NCBI Taxonomy" id="232991"/>
    <lineage>
        <taxon>Bacteria</taxon>
        <taxon>Bacillati</taxon>
        <taxon>Cyanobacteriota</taxon>
        <taxon>Cyanophyceae</taxon>
        <taxon>Nostocales</taxon>
        <taxon>Calotrichaceae</taxon>
        <taxon>Dulcicalothrix</taxon>
    </lineage>
</organism>
<gene>
    <name evidence="3" type="ORF">DSM106972_018600</name>
</gene>
<reference evidence="3" key="1">
    <citation type="submission" date="2018-12" db="EMBL/GenBank/DDBJ databases">
        <authorList>
            <person name="Will S."/>
            <person name="Neumann-Schaal M."/>
            <person name="Henke P."/>
        </authorList>
    </citation>
    <scope>NUCLEOTIDE SEQUENCE</scope>
    <source>
        <strain evidence="3">PCC 7102</strain>
    </source>
</reference>
<dbReference type="SUPFAM" id="SSF53335">
    <property type="entry name" value="S-adenosyl-L-methionine-dependent methyltransferases"/>
    <property type="match status" value="2"/>
</dbReference>
<accession>A0A433VND2</accession>
<dbReference type="OrthoDB" id="423019at2"/>
<feature type="domain" description="Methyltransferase FkbM" evidence="2">
    <location>
        <begin position="251"/>
        <end position="420"/>
    </location>
</feature>
<evidence type="ECO:0000313" key="4">
    <source>
        <dbReference type="Proteomes" id="UP000271624"/>
    </source>
</evidence>
<protein>
    <recommendedName>
        <fullName evidence="2">Methyltransferase FkbM domain-containing protein</fullName>
    </recommendedName>
</protein>
<dbReference type="InterPro" id="IPR006342">
    <property type="entry name" value="FkbM_mtfrase"/>
</dbReference>
<dbReference type="Pfam" id="PF05050">
    <property type="entry name" value="Methyltransf_21"/>
    <property type="match status" value="2"/>
</dbReference>
<evidence type="ECO:0000256" key="1">
    <source>
        <dbReference type="SAM" id="Coils"/>
    </source>
</evidence>